<evidence type="ECO:0000313" key="2">
    <source>
        <dbReference type="Proteomes" id="UP000248857"/>
    </source>
</evidence>
<dbReference type="EMBL" id="PQWO01000016">
    <property type="protein sequence ID" value="PZD71504.1"/>
    <property type="molecule type" value="Genomic_DNA"/>
</dbReference>
<proteinExistence type="predicted"/>
<protein>
    <submittedName>
        <fullName evidence="1">Uncharacterized protein</fullName>
    </submittedName>
</protein>
<dbReference type="OrthoDB" id="574103at2"/>
<accession>A0A2W1JMY5</accession>
<reference evidence="1 2" key="1">
    <citation type="journal article" date="2018" name="Sci. Rep.">
        <title>A novel species of the marine cyanobacterium Acaryochloris with a unique pigment content and lifestyle.</title>
        <authorList>
            <person name="Partensky F."/>
            <person name="Six C."/>
            <person name="Ratin M."/>
            <person name="Garczarek L."/>
            <person name="Vaulot D."/>
            <person name="Probert I."/>
            <person name="Calteau A."/>
            <person name="Gourvil P."/>
            <person name="Marie D."/>
            <person name="Grebert T."/>
            <person name="Bouchier C."/>
            <person name="Le Panse S."/>
            <person name="Gachenot M."/>
            <person name="Rodriguez F."/>
            <person name="Garrido J.L."/>
        </authorList>
    </citation>
    <scope>NUCLEOTIDE SEQUENCE [LARGE SCALE GENOMIC DNA]</scope>
    <source>
        <strain evidence="1 2">RCC1774</strain>
    </source>
</reference>
<organism evidence="1 2">
    <name type="scientific">Acaryochloris thomasi RCC1774</name>
    <dbReference type="NCBI Taxonomy" id="1764569"/>
    <lineage>
        <taxon>Bacteria</taxon>
        <taxon>Bacillati</taxon>
        <taxon>Cyanobacteriota</taxon>
        <taxon>Cyanophyceae</taxon>
        <taxon>Acaryochloridales</taxon>
        <taxon>Acaryochloridaceae</taxon>
        <taxon>Acaryochloris</taxon>
        <taxon>Acaryochloris thomasi</taxon>
    </lineage>
</organism>
<dbReference type="RefSeq" id="WP_110987927.1">
    <property type="nucleotide sequence ID" value="NZ_CAWNWM010000016.1"/>
</dbReference>
<dbReference type="Proteomes" id="UP000248857">
    <property type="component" value="Unassembled WGS sequence"/>
</dbReference>
<keyword evidence="2" id="KW-1185">Reference proteome</keyword>
<gene>
    <name evidence="1" type="ORF">C1752_06124</name>
</gene>
<sequence>MLTIVLVINLLLAILCLGVAWQVWRLKQSLGQVADTLIEVEQTAHPILYGAPQTITESYQRVEEVCDRIRQIEPQLRRARQAIRLIAWQRRRFR</sequence>
<comment type="caution">
    <text evidence="1">The sequence shown here is derived from an EMBL/GenBank/DDBJ whole genome shotgun (WGS) entry which is preliminary data.</text>
</comment>
<name>A0A2W1JMY5_9CYAN</name>
<evidence type="ECO:0000313" key="1">
    <source>
        <dbReference type="EMBL" id="PZD71504.1"/>
    </source>
</evidence>
<dbReference type="AlphaFoldDB" id="A0A2W1JMY5"/>